<dbReference type="OrthoDB" id="9771118at2"/>
<sequence length="214" mass="23597">MLEESDGAKDLRSEILESIDEIKSVISVIDKAGFIQVEKDVLECEKAFEQFDSALSKVFSRHAPKLQQVSQSLTYCVSLVKGIKEIIQKREEEEARQAAAALAEKERLAALSEGGVGGSPAATSSLALESLSPDQLNKEQALSLLVVLSKFFKNSDPHSPIAYSLERIERWAKLSLPEMMLDIVSSDVMMSYCKITGVPFAKSGNEERDGDYYD</sequence>
<name>A0A5C0ULY8_9RICK</name>
<dbReference type="Proteomes" id="UP000323844">
    <property type="component" value="Plasmid unnamed"/>
</dbReference>
<organism evidence="1 2">
    <name type="scientific">Candidatus Sneabacter namystus</name>
    <dbReference type="NCBI Taxonomy" id="2601646"/>
    <lineage>
        <taxon>Bacteria</taxon>
        <taxon>Pseudomonadati</taxon>
        <taxon>Pseudomonadota</taxon>
        <taxon>Alphaproteobacteria</taxon>
        <taxon>Rickettsiales</taxon>
        <taxon>Rickettsiaceae</taxon>
        <taxon>Rickettsieae</taxon>
        <taxon>Candidatus Sneabacter</taxon>
    </lineage>
</organism>
<proteinExistence type="predicted"/>
<reference evidence="1 2" key="1">
    <citation type="submission" date="2019-08" db="EMBL/GenBank/DDBJ databases">
        <title>Highly reduced genomes of protist endosymbionts show evolutionary convergence.</title>
        <authorList>
            <person name="George E."/>
            <person name="Husnik F."/>
            <person name="Tashyreva D."/>
            <person name="Prokopchuk G."/>
            <person name="Horak A."/>
            <person name="Kwong W.K."/>
            <person name="Lukes J."/>
            <person name="Keeling P.J."/>
        </authorList>
    </citation>
    <scope>NUCLEOTIDE SEQUENCE [LARGE SCALE GENOMIC DNA]</scope>
    <source>
        <strain evidence="1">1621</strain>
        <plasmid evidence="1 2">unnamed</plasmid>
    </source>
</reference>
<evidence type="ECO:0000313" key="1">
    <source>
        <dbReference type="EMBL" id="QEK39914.1"/>
    </source>
</evidence>
<dbReference type="AlphaFoldDB" id="A0A5C0ULY8"/>
<evidence type="ECO:0000313" key="2">
    <source>
        <dbReference type="Proteomes" id="UP000323844"/>
    </source>
</evidence>
<keyword evidence="2" id="KW-1185">Reference proteome</keyword>
<gene>
    <name evidence="1" type="ORF">FZC37_03125</name>
</gene>
<protein>
    <submittedName>
        <fullName evidence="1">Uncharacterized protein</fullName>
    </submittedName>
</protein>
<keyword evidence="1" id="KW-0614">Plasmid</keyword>
<dbReference type="EMBL" id="CP043313">
    <property type="protein sequence ID" value="QEK39914.1"/>
    <property type="molecule type" value="Genomic_DNA"/>
</dbReference>
<geneLocation type="plasmid" evidence="1 2">
    <name>unnamed</name>
</geneLocation>
<accession>A0A5C0ULY8</accession>
<dbReference type="KEGG" id="snay:FZC37_03125"/>